<dbReference type="AlphaFoldDB" id="A0A3B1A693"/>
<sequence length="822" mass="90245">TQLANTVRRYFRDVVAGDMQIGQQSWVVRVVGTDADPGYLASLPIIDTEQNIIIGDVAEVSWSHDKFNKLSRFNNQPGVTLAVTKQATANILDLVAQINQYLEQKNTVLAATGLKLTLLDDQTESTREAISIMQGNALLGLLLVALITWIFLGAHIAFFIGIGIPFTLAGTFWLLSATGQTLNQNILLGVVIVLGMLVDDAVVVVEAIYYRIQRGAQSMQAAIDALKEVFTPVTASVATTMAAFLPLMLMPGIVGKFMFTVPFVVSVALLISLIQAYWMLPVHISMSRLDMSSPGKLQRWRTRFLHKLRLKYGKLLVRVLRKPKRSLAVVLALFLAAISAIGSGMVRVEFFAFDPMRTFYINVEMPPGSTLQNTLDTVDAIANKARAHLNDDETRSISATAGQMFTEVAPFFGDNYGQVFVSLNPKTDDMRSVSDIIESMRTDVMATADARLITFFKLTKGPPVTKAISVKVRGDNFMGLRAATDALRGILTDIPEVMDITDNDSPGKHELKLQLDSDAVRRSGLNPADVSNAIRLLFDGEVVASMQYESERVEVRVQAKRTSLHSIDQLLEIPLTLPQGGEIPLGQLVVAETGLSRSNIRHYNFRRSITVEADIDKQKINTLQANNLVMEGWEKIRLQHPNVDLDYSGELADIQESLDSMLVLFLFGLGLIYLIIGTQFKSYWQPFMILATVPLAFTGVTFGLLTTGNPLSMFTMYGVIALVGIAVNAAIVMIHAANQRLEAGMSVLHATIYAARRRVVPVIITSLTTIAGLFSLAVGLAGESLIWGPVASAIVWGLAFSTVLTLFVIPLLYRTFMRKSRS</sequence>
<dbReference type="Gene3D" id="3.30.70.1320">
    <property type="entry name" value="Multidrug efflux transporter AcrB pore domain like"/>
    <property type="match status" value="1"/>
</dbReference>
<dbReference type="InterPro" id="IPR027463">
    <property type="entry name" value="AcrB_DN_DC_subdom"/>
</dbReference>
<name>A0A3B1A693_9ZZZZ</name>
<dbReference type="GO" id="GO:0005886">
    <property type="term" value="C:plasma membrane"/>
    <property type="evidence" value="ECO:0007669"/>
    <property type="project" value="TreeGrafter"/>
</dbReference>
<accession>A0A3B1A693</accession>
<gene>
    <name evidence="2" type="ORF">MNBD_GAMMA19-101</name>
</gene>
<keyword evidence="1" id="KW-1133">Transmembrane helix</keyword>
<dbReference type="SUPFAM" id="SSF82693">
    <property type="entry name" value="Multidrug efflux transporter AcrB pore domain, PN1, PN2, PC1 and PC2 subdomains"/>
    <property type="match status" value="1"/>
</dbReference>
<feature type="non-terminal residue" evidence="2">
    <location>
        <position position="1"/>
    </location>
</feature>
<feature type="transmembrane region" description="Helical" evidence="1">
    <location>
        <begin position="229"/>
        <end position="251"/>
    </location>
</feature>
<organism evidence="2">
    <name type="scientific">hydrothermal vent metagenome</name>
    <dbReference type="NCBI Taxonomy" id="652676"/>
    <lineage>
        <taxon>unclassified sequences</taxon>
        <taxon>metagenomes</taxon>
        <taxon>ecological metagenomes</taxon>
    </lineage>
</organism>
<feature type="transmembrane region" description="Helical" evidence="1">
    <location>
        <begin position="793"/>
        <end position="813"/>
    </location>
</feature>
<feature type="transmembrane region" description="Helical" evidence="1">
    <location>
        <begin position="186"/>
        <end position="209"/>
    </location>
</feature>
<dbReference type="GO" id="GO:0042910">
    <property type="term" value="F:xenobiotic transmembrane transporter activity"/>
    <property type="evidence" value="ECO:0007669"/>
    <property type="project" value="TreeGrafter"/>
</dbReference>
<dbReference type="Gene3D" id="3.30.70.1440">
    <property type="entry name" value="Multidrug efflux transporter AcrB pore domain"/>
    <property type="match status" value="1"/>
</dbReference>
<proteinExistence type="predicted"/>
<feature type="transmembrane region" description="Helical" evidence="1">
    <location>
        <begin position="661"/>
        <end position="680"/>
    </location>
</feature>
<dbReference type="Gene3D" id="3.30.2090.10">
    <property type="entry name" value="Multidrug efflux transporter AcrB TolC docking domain, DN and DC subdomains"/>
    <property type="match status" value="2"/>
</dbReference>
<dbReference type="Pfam" id="PF00873">
    <property type="entry name" value="ACR_tran"/>
    <property type="match status" value="1"/>
</dbReference>
<dbReference type="Gene3D" id="1.20.1640.10">
    <property type="entry name" value="Multidrug efflux transporter AcrB transmembrane domain"/>
    <property type="match status" value="2"/>
</dbReference>
<feature type="transmembrane region" description="Helical" evidence="1">
    <location>
        <begin position="137"/>
        <end position="166"/>
    </location>
</feature>
<dbReference type="Gene3D" id="3.30.70.1430">
    <property type="entry name" value="Multidrug efflux transporter AcrB pore domain"/>
    <property type="match status" value="1"/>
</dbReference>
<protein>
    <submittedName>
        <fullName evidence="2">RND multidrug efflux transporter Acriflavin resistance protein</fullName>
    </submittedName>
</protein>
<dbReference type="PRINTS" id="PR00702">
    <property type="entry name" value="ACRIFLAVINRP"/>
</dbReference>
<evidence type="ECO:0000256" key="1">
    <source>
        <dbReference type="SAM" id="Phobius"/>
    </source>
</evidence>
<feature type="transmembrane region" description="Helical" evidence="1">
    <location>
        <begin position="327"/>
        <end position="346"/>
    </location>
</feature>
<dbReference type="PANTHER" id="PTHR32063">
    <property type="match status" value="1"/>
</dbReference>
<dbReference type="SUPFAM" id="SSF82866">
    <property type="entry name" value="Multidrug efflux transporter AcrB transmembrane domain"/>
    <property type="match status" value="2"/>
</dbReference>
<feature type="transmembrane region" description="Helical" evidence="1">
    <location>
        <begin position="714"/>
        <end position="738"/>
    </location>
</feature>
<dbReference type="InterPro" id="IPR001036">
    <property type="entry name" value="Acrflvin-R"/>
</dbReference>
<evidence type="ECO:0000313" key="2">
    <source>
        <dbReference type="EMBL" id="VAX01269.1"/>
    </source>
</evidence>
<dbReference type="PANTHER" id="PTHR32063:SF33">
    <property type="entry name" value="RND SUPERFAMILY EFFLUX PUMP PERMEASE COMPONENT"/>
    <property type="match status" value="1"/>
</dbReference>
<dbReference type="EMBL" id="UOFV01000246">
    <property type="protein sequence ID" value="VAX01269.1"/>
    <property type="molecule type" value="Genomic_DNA"/>
</dbReference>
<keyword evidence="1" id="KW-0812">Transmembrane</keyword>
<feature type="transmembrane region" description="Helical" evidence="1">
    <location>
        <begin position="257"/>
        <end position="280"/>
    </location>
</feature>
<dbReference type="SUPFAM" id="SSF82714">
    <property type="entry name" value="Multidrug efflux transporter AcrB TolC docking domain, DN and DC subdomains"/>
    <property type="match status" value="1"/>
</dbReference>
<feature type="transmembrane region" description="Helical" evidence="1">
    <location>
        <begin position="687"/>
        <end position="708"/>
    </location>
</feature>
<feature type="transmembrane region" description="Helical" evidence="1">
    <location>
        <begin position="759"/>
        <end position="781"/>
    </location>
</feature>
<keyword evidence="1" id="KW-0472">Membrane</keyword>
<reference evidence="2" key="1">
    <citation type="submission" date="2018-06" db="EMBL/GenBank/DDBJ databases">
        <authorList>
            <person name="Zhirakovskaya E."/>
        </authorList>
    </citation>
    <scope>NUCLEOTIDE SEQUENCE</scope>
</reference>